<dbReference type="GO" id="GO:0006644">
    <property type="term" value="P:phospholipid metabolic process"/>
    <property type="evidence" value="ECO:0007669"/>
    <property type="project" value="InterPro"/>
</dbReference>
<sequence>MAADNAYLMQFVDETSFYNRIVLSHLLPANLWEPLPHFLQTWLRNYLAGTLLYFISGFLWCFYIYYLKINVYLPKDAIPTIKAMRLQMFVAMKAMPWYTLLPTVSESMIERGWTKCFASIGEFGWILYFVYIAIYLVFVEFGIYWMHRELHDIKPLYKYLHATHHIYNKQNTLSPFAGLAFHPVDGILQAVPHVIALFIVPIHFTTHIGLLFMEAIWTANIHDCIHGNIWPVMGAGYHTIHHTTYKHNYGHYTIWMDWMFGSLKDPLLEEDDNKDSSKKAEARIPSVGRDTSGCTACDSAVYSADSSHNTSDQFLVFWKGYGLMDSKHPWAPLAEEDSFKQKENYKSLSLPQTFSVTLKHSLTFLGGFMAATTADHNQFVNETSFYNRMVLSHLFPASLWEPLPHFLQTWLRNYLAGNILYFISGFLWCFYIYYLKPNVYVPKDAIPTRKAMILQISVAMKTMPWHTLLPAVSEYMIEHGWTKCYSTLDHFNWFHYILYIALYLVIVEFGVYWIHKGLHENKFLYKHLHATHHIYNKQNTISPFAGFAFHPLDGIIQSLPHVIALFIVPIHLITHLCLLFSEGMWATNIHDCIHGNIWPVMGAGYHTIHHTTYKHNYGHKTILMDWMFGSLKAPLAEEDNSIPTRKAMLLQIYVAMKAMPWYTLLPAVSEYMIEHGWTKCYSSLDHFNWFLCLLYIALYLVLVEFMIYWVHKELHDIKFLYKHLHATHHMYNKQNTLSPFAGLAFHPLDGILQAVPHVIALFIVPIHLITHLSLLFLEGIWTASIHDCIHGGNRLESGKFSSLTLGLLSDTMARFSFPCFPNFGGFNQAVTNRGPEISETADNWVSPSDIPLIEPNSKEHRMREAQLGAHTLRSHGMTVARTHMHDWIILVLLVILECVLLIIHPFYRFVGKDMMTDLSYPLKSNTVPIWSVPVYAMLLPLVIFIFIYFRRRDVYDLHHAVLGLLYSVLVTAVLTDAIKNAVGRPRPDFFWRCFPDGKALYDSLGDVICHGDKSVIREGHKSFPSGHTSWSFAGLGFLSLYLSGKIQAFDGKGHVAKLCIVILPLLFAALVGISRVDDYWHHWQDVFAGGLLGLVISTICYLQFFPPPYHTEGWGPYAYFQVLEAARVQGTANGAMQQPPQVDNGEEEDGGFMGLHLVDNPTVRREEDVETGRG</sequence>
<dbReference type="GO" id="GO:0008195">
    <property type="term" value="F:phosphatidate phosphatase activity"/>
    <property type="evidence" value="ECO:0007669"/>
    <property type="project" value="TreeGrafter"/>
</dbReference>
<dbReference type="SMART" id="SM00014">
    <property type="entry name" value="acidPPc"/>
    <property type="match status" value="1"/>
</dbReference>
<feature type="transmembrane region" description="Helical" evidence="8">
    <location>
        <begin position="927"/>
        <end position="949"/>
    </location>
</feature>
<feature type="transmembrane region" description="Helical" evidence="8">
    <location>
        <begin position="1055"/>
        <end position="1074"/>
    </location>
</feature>
<dbReference type="Pfam" id="PF04116">
    <property type="entry name" value="FA_hydroxylase"/>
    <property type="match status" value="3"/>
</dbReference>
<dbReference type="GO" id="GO:0016491">
    <property type="term" value="F:oxidoreductase activity"/>
    <property type="evidence" value="ECO:0007669"/>
    <property type="project" value="InterPro"/>
</dbReference>
<gene>
    <name evidence="10" type="ORF">AARE701A_LOCUS6150</name>
</gene>
<feature type="transmembrane region" description="Helical" evidence="8">
    <location>
        <begin position="414"/>
        <end position="434"/>
    </location>
</feature>
<dbReference type="PANTHER" id="PTHR10165:SF203">
    <property type="entry name" value="LIPID PHOSPHATE PHOSPHATASE 3, CHLOROPLASTIC-RELATED"/>
    <property type="match status" value="1"/>
</dbReference>
<keyword evidence="11" id="KW-1185">Reference proteome</keyword>
<comment type="similarity">
    <text evidence="2">Belongs to the PA-phosphatase related phosphoesterase family.</text>
</comment>
<protein>
    <recommendedName>
        <fullName evidence="9">Phosphatidic acid phosphatase type 2/haloperoxidase domain-containing protein</fullName>
    </recommendedName>
</protein>
<dbReference type="InterPro" id="IPR036938">
    <property type="entry name" value="PAP2/HPO_sf"/>
</dbReference>
<feature type="transmembrane region" description="Helical" evidence="8">
    <location>
        <begin position="1027"/>
        <end position="1043"/>
    </location>
</feature>
<keyword evidence="5" id="KW-0378">Hydrolase</keyword>
<dbReference type="PANTHER" id="PTHR10165">
    <property type="entry name" value="LIPID PHOSPHATE PHOSPHATASE"/>
    <property type="match status" value="1"/>
</dbReference>
<comment type="similarity">
    <text evidence="3">Belongs to the sterol desaturase family.</text>
</comment>
<dbReference type="Proteomes" id="UP000682877">
    <property type="component" value="Chromosome 3"/>
</dbReference>
<dbReference type="InterPro" id="IPR006694">
    <property type="entry name" value="Fatty_acid_hydroxylase"/>
</dbReference>
<dbReference type="Pfam" id="PF01569">
    <property type="entry name" value="PAP2"/>
    <property type="match status" value="1"/>
</dbReference>
<evidence type="ECO:0000259" key="9">
    <source>
        <dbReference type="SMART" id="SM00014"/>
    </source>
</evidence>
<evidence type="ECO:0000256" key="7">
    <source>
        <dbReference type="ARBA" id="ARBA00023136"/>
    </source>
</evidence>
<evidence type="ECO:0000256" key="2">
    <source>
        <dbReference type="ARBA" id="ARBA00008816"/>
    </source>
</evidence>
<evidence type="ECO:0000256" key="4">
    <source>
        <dbReference type="ARBA" id="ARBA00022692"/>
    </source>
</evidence>
<keyword evidence="4 8" id="KW-0812">Transmembrane</keyword>
<dbReference type="GO" id="GO:0008610">
    <property type="term" value="P:lipid biosynthetic process"/>
    <property type="evidence" value="ECO:0007669"/>
    <property type="project" value="InterPro"/>
</dbReference>
<keyword evidence="7 8" id="KW-0472">Membrane</keyword>
<feature type="transmembrane region" description="Helical" evidence="8">
    <location>
        <begin position="887"/>
        <end position="907"/>
    </location>
</feature>
<dbReference type="GO" id="GO:0005506">
    <property type="term" value="F:iron ion binding"/>
    <property type="evidence" value="ECO:0007669"/>
    <property type="project" value="InterPro"/>
</dbReference>
<reference evidence="10" key="1">
    <citation type="submission" date="2021-01" db="EMBL/GenBank/DDBJ databases">
        <authorList>
            <person name="Bezrukov I."/>
        </authorList>
    </citation>
    <scope>NUCLEOTIDE SEQUENCE</scope>
</reference>
<feature type="transmembrane region" description="Helical" evidence="8">
    <location>
        <begin position="689"/>
        <end position="710"/>
    </location>
</feature>
<feature type="transmembrane region" description="Helical" evidence="8">
    <location>
        <begin position="493"/>
        <end position="514"/>
    </location>
</feature>
<dbReference type="Gene3D" id="1.20.144.10">
    <property type="entry name" value="Phosphatidic acid phosphatase type 2/haloperoxidase"/>
    <property type="match status" value="1"/>
</dbReference>
<keyword evidence="6 8" id="KW-1133">Transmembrane helix</keyword>
<dbReference type="EMBL" id="LR999453">
    <property type="protein sequence ID" value="CAE5965882.1"/>
    <property type="molecule type" value="Genomic_DNA"/>
</dbReference>
<dbReference type="CDD" id="cd03390">
    <property type="entry name" value="PAP2_containing_1_like"/>
    <property type="match status" value="1"/>
</dbReference>
<organism evidence="10 11">
    <name type="scientific">Arabidopsis arenosa</name>
    <name type="common">Sand rock-cress</name>
    <name type="synonym">Cardaminopsis arenosa</name>
    <dbReference type="NCBI Taxonomy" id="38785"/>
    <lineage>
        <taxon>Eukaryota</taxon>
        <taxon>Viridiplantae</taxon>
        <taxon>Streptophyta</taxon>
        <taxon>Embryophyta</taxon>
        <taxon>Tracheophyta</taxon>
        <taxon>Spermatophyta</taxon>
        <taxon>Magnoliopsida</taxon>
        <taxon>eudicotyledons</taxon>
        <taxon>Gunneridae</taxon>
        <taxon>Pentapetalae</taxon>
        <taxon>rosids</taxon>
        <taxon>malvids</taxon>
        <taxon>Brassicales</taxon>
        <taxon>Brassicaceae</taxon>
        <taxon>Camelineae</taxon>
        <taxon>Arabidopsis</taxon>
    </lineage>
</organism>
<feature type="transmembrane region" description="Helical" evidence="8">
    <location>
        <begin position="562"/>
        <end position="581"/>
    </location>
</feature>
<evidence type="ECO:0000256" key="6">
    <source>
        <dbReference type="ARBA" id="ARBA00022989"/>
    </source>
</evidence>
<evidence type="ECO:0000313" key="10">
    <source>
        <dbReference type="EMBL" id="CAE5965882.1"/>
    </source>
</evidence>
<dbReference type="FunFam" id="1.20.144.10:FF:000001">
    <property type="entry name" value="Lipid phosphate phosphatase 2"/>
    <property type="match status" value="1"/>
</dbReference>
<feature type="transmembrane region" description="Helical" evidence="8">
    <location>
        <begin position="46"/>
        <end position="66"/>
    </location>
</feature>
<dbReference type="SUPFAM" id="SSF48317">
    <property type="entry name" value="Acid phosphatase/Vanadium-dependent haloperoxidase"/>
    <property type="match status" value="1"/>
</dbReference>
<feature type="transmembrane region" description="Helical" evidence="8">
    <location>
        <begin position="754"/>
        <end position="777"/>
    </location>
</feature>
<feature type="transmembrane region" description="Helical" evidence="8">
    <location>
        <begin position="125"/>
        <end position="146"/>
    </location>
</feature>
<evidence type="ECO:0000256" key="5">
    <source>
        <dbReference type="ARBA" id="ARBA00022801"/>
    </source>
</evidence>
<feature type="domain" description="Phosphatidic acid phosphatase type 2/haloperoxidase" evidence="9">
    <location>
        <begin position="962"/>
        <end position="1101"/>
    </location>
</feature>
<evidence type="ECO:0000256" key="8">
    <source>
        <dbReference type="SAM" id="Phobius"/>
    </source>
</evidence>
<feature type="transmembrane region" description="Helical" evidence="8">
    <location>
        <begin position="1086"/>
        <end position="1104"/>
    </location>
</feature>
<dbReference type="GO" id="GO:0046839">
    <property type="term" value="P:phospholipid dephosphorylation"/>
    <property type="evidence" value="ECO:0007669"/>
    <property type="project" value="TreeGrafter"/>
</dbReference>
<evidence type="ECO:0000256" key="3">
    <source>
        <dbReference type="ARBA" id="ARBA00009324"/>
    </source>
</evidence>
<evidence type="ECO:0000313" key="11">
    <source>
        <dbReference type="Proteomes" id="UP000682877"/>
    </source>
</evidence>
<dbReference type="GO" id="GO:0016020">
    <property type="term" value="C:membrane"/>
    <property type="evidence" value="ECO:0007669"/>
    <property type="project" value="UniProtKB-SubCell"/>
</dbReference>
<dbReference type="InterPro" id="IPR000326">
    <property type="entry name" value="PAP2/HPO"/>
</dbReference>
<dbReference type="InterPro" id="IPR043216">
    <property type="entry name" value="PAP-like"/>
</dbReference>
<accession>A0A8S1ZT41</accession>
<dbReference type="AlphaFoldDB" id="A0A8S1ZT41"/>
<evidence type="ECO:0000256" key="1">
    <source>
        <dbReference type="ARBA" id="ARBA00004141"/>
    </source>
</evidence>
<name>A0A8S1ZT41_ARAAE</name>
<comment type="subcellular location">
    <subcellularLocation>
        <location evidence="1">Membrane</location>
        <topology evidence="1">Multi-pass membrane protein</topology>
    </subcellularLocation>
</comment>
<proteinExistence type="inferred from homology"/>
<feature type="transmembrane region" description="Helical" evidence="8">
    <location>
        <begin position="961"/>
        <end position="982"/>
    </location>
</feature>